<keyword evidence="2" id="KW-0808">Transferase</keyword>
<dbReference type="GO" id="GO:0003723">
    <property type="term" value="F:RNA binding"/>
    <property type="evidence" value="ECO:0007669"/>
    <property type="project" value="InterPro"/>
</dbReference>
<proteinExistence type="predicted"/>
<sequence>MSDGKKIKEIKRAKYEKKQRLVRQKEMKKSEQESFIRKHAHFCHLLEENALAAIQRDLSSGSDDCCNDDANKDHFLLRELIEPYTDLKNKRNNYNSIKDQRDFDDNEDCNRCTKSHVKLFIAEGAETVRVLIRQSGHSDAIKLRSIMVKPATFWDHPVRLLDDVIASSTTGSASEERERVNNLAHPTKEDIDPQFIPTAPPYHILIGNENALSSIAGFHIARGALACGEVPVCTEKMFWKQVQQAVDCNAQLRIVAMDNVCDTANMGSIIRTSRAFDVNIILLSDDCCDAWSRRAVRVSMGYVCQAIVFRCICLSSTLDKLHREFGLSTYAAVIDSGPQVMKLENIERGQVPRRWCCVLGNEGNGICHDVRIACSQCLCVGMTSGVDSLSVGVAAGIILCGLKEREQNSD</sequence>
<feature type="domain" description="tRNA/rRNA methyltransferase SpoU type" evidence="3">
    <location>
        <begin position="254"/>
        <end position="399"/>
    </location>
</feature>
<evidence type="ECO:0000259" key="3">
    <source>
        <dbReference type="Pfam" id="PF00588"/>
    </source>
</evidence>
<name>A0A7S2KEI5_9STRA</name>
<evidence type="ECO:0000313" key="4">
    <source>
        <dbReference type="EMBL" id="CAD9574644.1"/>
    </source>
</evidence>
<dbReference type="InterPro" id="IPR029028">
    <property type="entry name" value="Alpha/beta_knot_MTases"/>
</dbReference>
<dbReference type="GO" id="GO:0032259">
    <property type="term" value="P:methylation"/>
    <property type="evidence" value="ECO:0007669"/>
    <property type="project" value="UniProtKB-KW"/>
</dbReference>
<organism evidence="4">
    <name type="scientific">Leptocylindrus danicus</name>
    <dbReference type="NCBI Taxonomy" id="163516"/>
    <lineage>
        <taxon>Eukaryota</taxon>
        <taxon>Sar</taxon>
        <taxon>Stramenopiles</taxon>
        <taxon>Ochrophyta</taxon>
        <taxon>Bacillariophyta</taxon>
        <taxon>Coscinodiscophyceae</taxon>
        <taxon>Chaetocerotophycidae</taxon>
        <taxon>Leptocylindrales</taxon>
        <taxon>Leptocylindraceae</taxon>
        <taxon>Leptocylindrus</taxon>
    </lineage>
</organism>
<protein>
    <recommendedName>
        <fullName evidence="3">tRNA/rRNA methyltransferase SpoU type domain-containing protein</fullName>
    </recommendedName>
</protein>
<dbReference type="Gene3D" id="3.40.1280.10">
    <property type="match status" value="1"/>
</dbReference>
<dbReference type="Pfam" id="PF00588">
    <property type="entry name" value="SpoU_methylase"/>
    <property type="match status" value="1"/>
</dbReference>
<dbReference type="AlphaFoldDB" id="A0A7S2KEI5"/>
<dbReference type="GO" id="GO:0006396">
    <property type="term" value="P:RNA processing"/>
    <property type="evidence" value="ECO:0007669"/>
    <property type="project" value="InterPro"/>
</dbReference>
<dbReference type="InterPro" id="IPR001537">
    <property type="entry name" value="SpoU_MeTrfase"/>
</dbReference>
<dbReference type="EMBL" id="HBGY01013316">
    <property type="protein sequence ID" value="CAD9574644.1"/>
    <property type="molecule type" value="Transcribed_RNA"/>
</dbReference>
<reference evidence="4" key="1">
    <citation type="submission" date="2021-01" db="EMBL/GenBank/DDBJ databases">
        <authorList>
            <person name="Corre E."/>
            <person name="Pelletier E."/>
            <person name="Niang G."/>
            <person name="Scheremetjew M."/>
            <person name="Finn R."/>
            <person name="Kale V."/>
            <person name="Holt S."/>
            <person name="Cochrane G."/>
            <person name="Meng A."/>
            <person name="Brown T."/>
            <person name="Cohen L."/>
        </authorList>
    </citation>
    <scope>NUCLEOTIDE SEQUENCE</scope>
    <source>
        <strain evidence="4">B650</strain>
    </source>
</reference>
<dbReference type="PANTHER" id="PTHR43191:SF2">
    <property type="entry name" value="RRNA METHYLTRANSFERASE 3, MITOCHONDRIAL"/>
    <property type="match status" value="1"/>
</dbReference>
<keyword evidence="1" id="KW-0489">Methyltransferase</keyword>
<gene>
    <name evidence="4" type="ORF">LDAN0321_LOCUS8563</name>
</gene>
<dbReference type="GO" id="GO:0008173">
    <property type="term" value="F:RNA methyltransferase activity"/>
    <property type="evidence" value="ECO:0007669"/>
    <property type="project" value="InterPro"/>
</dbReference>
<evidence type="ECO:0000256" key="1">
    <source>
        <dbReference type="ARBA" id="ARBA00022603"/>
    </source>
</evidence>
<dbReference type="InterPro" id="IPR051259">
    <property type="entry name" value="rRNA_Methyltransferase"/>
</dbReference>
<evidence type="ECO:0000256" key="2">
    <source>
        <dbReference type="ARBA" id="ARBA00022679"/>
    </source>
</evidence>
<dbReference type="PANTHER" id="PTHR43191">
    <property type="entry name" value="RRNA METHYLTRANSFERASE 3"/>
    <property type="match status" value="1"/>
</dbReference>
<accession>A0A7S2KEI5</accession>
<dbReference type="SUPFAM" id="SSF75217">
    <property type="entry name" value="alpha/beta knot"/>
    <property type="match status" value="1"/>
</dbReference>
<dbReference type="CDD" id="cd18095">
    <property type="entry name" value="SpoU-like_rRNA-MTase"/>
    <property type="match status" value="1"/>
</dbReference>
<dbReference type="InterPro" id="IPR029026">
    <property type="entry name" value="tRNA_m1G_MTases_N"/>
</dbReference>